<protein>
    <submittedName>
        <fullName evidence="4">Uncharacterized protein</fullName>
    </submittedName>
</protein>
<dbReference type="Proteomes" id="UP000316726">
    <property type="component" value="Chromosome 11"/>
</dbReference>
<dbReference type="EMBL" id="CP031044">
    <property type="protein sequence ID" value="QDZ23686.1"/>
    <property type="molecule type" value="Genomic_DNA"/>
</dbReference>
<evidence type="ECO:0000313" key="4">
    <source>
        <dbReference type="EMBL" id="QDZ23686.1"/>
    </source>
</evidence>
<keyword evidence="5" id="KW-1185">Reference proteome</keyword>
<evidence type="ECO:0000313" key="5">
    <source>
        <dbReference type="Proteomes" id="UP000316726"/>
    </source>
</evidence>
<dbReference type="STRING" id="1764295.A0A5B8MTN5"/>
<dbReference type="SUPFAM" id="SSF50814">
    <property type="entry name" value="Lipocalins"/>
    <property type="match status" value="1"/>
</dbReference>
<name>A0A5B8MTN5_9CHLO</name>
<dbReference type="OrthoDB" id="354351at2759"/>
<evidence type="ECO:0000256" key="2">
    <source>
        <dbReference type="SAM" id="Coils"/>
    </source>
</evidence>
<feature type="coiled-coil region" evidence="2">
    <location>
        <begin position="259"/>
        <end position="286"/>
    </location>
</feature>
<dbReference type="PANTHER" id="PTHR11955">
    <property type="entry name" value="FATTY ACID BINDING PROTEIN"/>
    <property type="match status" value="1"/>
</dbReference>
<dbReference type="AlphaFoldDB" id="A0A5B8MTN5"/>
<dbReference type="InterPro" id="IPR031259">
    <property type="entry name" value="ILBP"/>
</dbReference>
<accession>A0A5B8MTN5</accession>
<evidence type="ECO:0000256" key="3">
    <source>
        <dbReference type="SAM" id="MobiDB-lite"/>
    </source>
</evidence>
<evidence type="ECO:0000256" key="1">
    <source>
        <dbReference type="ARBA" id="ARBA00008390"/>
    </source>
</evidence>
<dbReference type="Gene3D" id="2.40.128.20">
    <property type="match status" value="1"/>
</dbReference>
<comment type="similarity">
    <text evidence="1">Belongs to the calycin superfamily. Fatty-acid binding protein (FABP) family.</text>
</comment>
<dbReference type="InterPro" id="IPR000463">
    <property type="entry name" value="Fatty_acid-bd"/>
</dbReference>
<keyword evidence="2" id="KW-0175">Coiled coil</keyword>
<feature type="region of interest" description="Disordered" evidence="3">
    <location>
        <begin position="216"/>
        <end position="252"/>
    </location>
</feature>
<dbReference type="InterPro" id="IPR012674">
    <property type="entry name" value="Calycin"/>
</dbReference>
<dbReference type="GO" id="GO:0008289">
    <property type="term" value="F:lipid binding"/>
    <property type="evidence" value="ECO:0007669"/>
    <property type="project" value="InterPro"/>
</dbReference>
<gene>
    <name evidence="4" type="ORF">A3770_11p62040</name>
</gene>
<proteinExistence type="inferred from homology"/>
<dbReference type="PRINTS" id="PR00178">
    <property type="entry name" value="FATTYACIDBP"/>
</dbReference>
<feature type="compositionally biased region" description="Basic and acidic residues" evidence="3">
    <location>
        <begin position="239"/>
        <end position="252"/>
    </location>
</feature>
<organism evidence="4 5">
    <name type="scientific">Chloropicon primus</name>
    <dbReference type="NCBI Taxonomy" id="1764295"/>
    <lineage>
        <taxon>Eukaryota</taxon>
        <taxon>Viridiplantae</taxon>
        <taxon>Chlorophyta</taxon>
        <taxon>Chloropicophyceae</taxon>
        <taxon>Chloropicales</taxon>
        <taxon>Chloropicaceae</taxon>
        <taxon>Chloropicon</taxon>
    </lineage>
</organism>
<dbReference type="CDD" id="cd00742">
    <property type="entry name" value="FABP"/>
    <property type="match status" value="1"/>
</dbReference>
<reference evidence="4 5" key="1">
    <citation type="submission" date="2018-07" db="EMBL/GenBank/DDBJ databases">
        <title>The complete nuclear genome of the prasinophyte Chloropicon primus (CCMP1205).</title>
        <authorList>
            <person name="Pombert J.-F."/>
            <person name="Otis C."/>
            <person name="Turmel M."/>
            <person name="Lemieux C."/>
        </authorList>
    </citation>
    <scope>NUCLEOTIDE SEQUENCE [LARGE SCALE GENOMIC DNA]</scope>
    <source>
        <strain evidence="4 5">CCMP1205</strain>
    </source>
</reference>
<sequence>MAQQQYPDFTGHWKQVKNENADGYLKVLGFPFPIRRFAVPAMGKSTDIVKQAGDLQVVTTINVKGSWTRKFIVGKEITQTNAEGDKCVTTTWWDNDEKECPGKMLHKSKLVGAKRGVSESWRWYDGGLMVIKSIVHLEKKPGTQAWMLWYFESIEPVRNETFLSARSKMKQITREQKLIAEVTEKQTKELKDAMKDLSTIQQAFVVEMLSNLKKKKDGGATTSAASKWKTKAKVNAPDSSKKGQQDEAQAKDDEFYDCDDLTEEQARALEKQAKEIEETVARVSFDDPTTVVADQAAAPAKTFLCFPVAKKPLKRLPTIVQDALK</sequence>